<dbReference type="RefSeq" id="XP_041299519.1">
    <property type="nucleotide sequence ID" value="XM_041439522.1"/>
</dbReference>
<name>A0A9P7FIL5_9AGAM</name>
<reference evidence="2" key="1">
    <citation type="journal article" date="2020" name="New Phytol.">
        <title>Comparative genomics reveals dynamic genome evolution in host specialist ectomycorrhizal fungi.</title>
        <authorList>
            <person name="Lofgren L.A."/>
            <person name="Nguyen N.H."/>
            <person name="Vilgalys R."/>
            <person name="Ruytinx J."/>
            <person name="Liao H.L."/>
            <person name="Branco S."/>
            <person name="Kuo A."/>
            <person name="LaButti K."/>
            <person name="Lipzen A."/>
            <person name="Andreopoulos W."/>
            <person name="Pangilinan J."/>
            <person name="Riley R."/>
            <person name="Hundley H."/>
            <person name="Na H."/>
            <person name="Barry K."/>
            <person name="Grigoriev I.V."/>
            <person name="Stajich J.E."/>
            <person name="Kennedy P.G."/>
        </authorList>
    </citation>
    <scope>NUCLEOTIDE SEQUENCE</scope>
    <source>
        <strain evidence="2">FC423</strain>
    </source>
</reference>
<feature type="region of interest" description="Disordered" evidence="1">
    <location>
        <begin position="1"/>
        <end position="62"/>
    </location>
</feature>
<comment type="caution">
    <text evidence="2">The sequence shown here is derived from an EMBL/GenBank/DDBJ whole genome shotgun (WGS) entry which is preliminary data.</text>
</comment>
<evidence type="ECO:0000313" key="3">
    <source>
        <dbReference type="Proteomes" id="UP000823399"/>
    </source>
</evidence>
<evidence type="ECO:0008006" key="4">
    <source>
        <dbReference type="Google" id="ProtNLM"/>
    </source>
</evidence>
<keyword evidence="3" id="KW-1185">Reference proteome</keyword>
<organism evidence="2 3">
    <name type="scientific">Suillus discolor</name>
    <dbReference type="NCBI Taxonomy" id="1912936"/>
    <lineage>
        <taxon>Eukaryota</taxon>
        <taxon>Fungi</taxon>
        <taxon>Dikarya</taxon>
        <taxon>Basidiomycota</taxon>
        <taxon>Agaricomycotina</taxon>
        <taxon>Agaricomycetes</taxon>
        <taxon>Agaricomycetidae</taxon>
        <taxon>Boletales</taxon>
        <taxon>Suillineae</taxon>
        <taxon>Suillaceae</taxon>
        <taxon>Suillus</taxon>
    </lineage>
</organism>
<dbReference type="Proteomes" id="UP000823399">
    <property type="component" value="Unassembled WGS sequence"/>
</dbReference>
<sequence>MPKIHYINPPHAKNPLHPPHTKNPLHQSSPRQKSITSSPHQKSITSIILPDAETTPDTIPRSQVHRRDFSVLQLPCGDAGCKRFFKTGAGRTKHILSAHPVISSPPPEQDMDIDVPDVLLQQLEDRYNGQDFPFSPDNEEHDLGYNHDHCADVLRSSPRWMLILSFSGPGTIFFATITPNSMLLTWLTGRPCDIHGCFFDDDALPPTHEPQSLNDWTPFCNRTEFKTADFFYTQNPMPARKIDAHLALWASTLLKHSDAPPFADHQDLYVMIDAIPLGEVKWECFSCSYTGEKPEGSYPPWMDSAFDVWYRDPHQVYLTLGEEHHYRDFMSADWAWDQADIISKDPDSIGATFVPVILGSDKTTVSVGTGNNEYYPLYLSIGNVHNNVQCAHRNAVAVIGFLAMPKTTKEHASDPHFRKFRHQLFHASLSKILERLRPRMMKPEVAEFGDGHFHRVIYGLGPYIADYEEEVLLACIVRRWCPRYMSPNYDLDAAGTLPQCQEYTEELVSVGTYLELWDEFGVVADLVPFTNDFPRADICQLIAPDILHQLIKGTFKDHLVDWVHKYLLQTHGARNAQHILDDIDHRITSVAPFAGLRHFPQGHGFKQWTGDDSKALMKVYIAAIEGHVPVEIVCTFCVFLEFCYIVRKNTIPERMLEKLQDAISRFHHYRKIFLESDTVSTFSLPRQHSISHYLQLIQLFGTPNGLCSSITESKHIKAVKDPWRRSSKYNVLGQMLVMNQRLDKLAAARVDFTSHGMLDGTCLSAALDALSQQDKPRHHALATTNDAIRNAHDKDFDMSVPEDDIDGTKCARTVLALTEELNIPRLPEMVHHFLFQQTHPDDPRDVSEIPIAGCPRYEGKISVFNSACSRFYAPSDISGIGGMRIEHIRACPMWRNEAPHYDCVFVNIGSEDVSIRGLEVVRIRVFFSFNYGGKTYPCAIMRWFNIIGDLPDEDTGMWMVRPACGTNNAPLYNIIHVDSIYRAAHLIPVYGRHFLCHNINLHNSYDSFRTFYVNKYADHHAFELAS</sequence>
<protein>
    <recommendedName>
        <fullName evidence="4">C2H2-type domain-containing protein</fullName>
    </recommendedName>
</protein>
<dbReference type="GeneID" id="64701781"/>
<dbReference type="EMBL" id="JABBWM010000002">
    <property type="protein sequence ID" value="KAG2119693.1"/>
    <property type="molecule type" value="Genomic_DNA"/>
</dbReference>
<accession>A0A9P7FIL5</accession>
<proteinExistence type="predicted"/>
<evidence type="ECO:0000256" key="1">
    <source>
        <dbReference type="SAM" id="MobiDB-lite"/>
    </source>
</evidence>
<dbReference type="InterPro" id="IPR041078">
    <property type="entry name" value="Plavaka"/>
</dbReference>
<dbReference type="OrthoDB" id="3199698at2759"/>
<gene>
    <name evidence="2" type="ORF">F5147DRAFT_742048</name>
</gene>
<dbReference type="AlphaFoldDB" id="A0A9P7FIL5"/>
<dbReference type="Pfam" id="PF18759">
    <property type="entry name" value="Plavaka"/>
    <property type="match status" value="1"/>
</dbReference>
<evidence type="ECO:0000313" key="2">
    <source>
        <dbReference type="EMBL" id="KAG2119693.1"/>
    </source>
</evidence>
<feature type="compositionally biased region" description="Polar residues" evidence="1">
    <location>
        <begin position="24"/>
        <end position="46"/>
    </location>
</feature>